<dbReference type="Gene3D" id="3.30.70.1440">
    <property type="entry name" value="Multidrug efflux transporter AcrB pore domain"/>
    <property type="match status" value="1"/>
</dbReference>
<feature type="transmembrane region" description="Helical" evidence="1">
    <location>
        <begin position="461"/>
        <end position="484"/>
    </location>
</feature>
<protein>
    <recommendedName>
        <fullName evidence="4">Efflux RND transporter permease subunit</fullName>
    </recommendedName>
</protein>
<dbReference type="GO" id="GO:0005886">
    <property type="term" value="C:plasma membrane"/>
    <property type="evidence" value="ECO:0007669"/>
    <property type="project" value="TreeGrafter"/>
</dbReference>
<feature type="transmembrane region" description="Helical" evidence="1">
    <location>
        <begin position="883"/>
        <end position="903"/>
    </location>
</feature>
<dbReference type="Gene3D" id="3.30.70.1430">
    <property type="entry name" value="Multidrug efflux transporter AcrB pore domain"/>
    <property type="match status" value="2"/>
</dbReference>
<sequence length="1031" mass="113825">MVKLSIQRPILVIVVFIVIAIFGFLSIRQLAVEMFPKIDLPMISIVTVYPGASSIDIEEQVTKKIESAVSMVSNVKEIKSTSQESVSSVNVSFEWGKDLEEAANDIRTQVEFVRRSLPDDAESPIVYKFSSSMAPIAVIGISFPTEDIASQFDITERYVLDKFRQIPGVGSAFLSSSKKEKVNVNLRIPDMVKYNVSVSQVISMIQANSMNVPLGELREGLRTYSIRLPGEYASIDEISKTIVGSSGRNPIFLYNVADIDFSSGQLSSVSRVNGKNGILVILQKQADANTIKVLDEVKKRIEEVKEFYPAGTEINVIFDTSKSIKSTIANLASTIYYGFLFVLIIVLIFLRNIRGSLIISMTIPFSLIFAFIYLFAAGDTINIISLASLSVAIGMVVDNSIVVLENIFRHRDEEKREVKEAALIGTNEVIMAILASTLTTLAIFVPLLFIQGFSSVLFKQLAYTISVVLFASLFVSVTLTPMMASRLMGDGKKKLNKFQEITENWFLSIEQLYSNALAYSLKHKKYILSIFAVLFVGSLFLLTAIKTEFMPGTEGGAVFGSVTLSQSMRIEKTDSILTKIGNDIRSKYPDIDNFIFYAGSSAGGGMMGGNSNQYTATMILTFNDGLPSNTIKKNLSSLRKMIMDYPEVKSADLSSGNISSFMSSKQISLNIFGENLDNSFKTAKQIKTEMEKENIFVDIVVSREDEIPDISVVPVKERMMQFGMNNYFLMSSLRYGLYGTTAAVYRDNGSEYDIFVSFDREYLASSEMLKSIPVNTPAGLTIPLSAVANIERSSQPPVIERKDQMRLITVESNLSNAPLSEANKKLDEIIAKIEVPEGVRIVKGGDIESQQESFRDLLIAILIGILLVFLVMSGQFESFIDPFVIFFSIPFAFTGVIWALFITNTTLSIMGFIGMLMLVGIVVNNAIILIDYINQLRLRGMAMSDAVPLAGKRRLRPVLMTTLTTVFGLLPLAISTSEGSGMWRPLGIVVIGGLLMSTLVTLVVVPVVYSIAEAKIKRVKYDIEPKATIES</sequence>
<evidence type="ECO:0008006" key="4">
    <source>
        <dbReference type="Google" id="ProtNLM"/>
    </source>
</evidence>
<proteinExistence type="predicted"/>
<comment type="caution">
    <text evidence="2">The sequence shown here is derived from an EMBL/GenBank/DDBJ whole genome shotgun (WGS) entry which is preliminary data.</text>
</comment>
<dbReference type="InterPro" id="IPR001036">
    <property type="entry name" value="Acrflvin-R"/>
</dbReference>
<dbReference type="Gene3D" id="3.30.2090.10">
    <property type="entry name" value="Multidrug efflux transporter AcrB TolC docking domain, DN and DC subdomains"/>
    <property type="match status" value="2"/>
</dbReference>
<gene>
    <name evidence="2" type="ORF">DCW38_01820</name>
</gene>
<name>A0A350H8N8_UNCW3</name>
<dbReference type="Pfam" id="PF00873">
    <property type="entry name" value="ACR_tran"/>
    <property type="match status" value="1"/>
</dbReference>
<keyword evidence="1" id="KW-0472">Membrane</keyword>
<feature type="transmembrane region" description="Helical" evidence="1">
    <location>
        <begin position="909"/>
        <end position="934"/>
    </location>
</feature>
<keyword evidence="1" id="KW-1133">Transmembrane helix</keyword>
<evidence type="ECO:0000313" key="3">
    <source>
        <dbReference type="Proteomes" id="UP000264062"/>
    </source>
</evidence>
<feature type="transmembrane region" description="Helical" evidence="1">
    <location>
        <begin position="986"/>
        <end position="1012"/>
    </location>
</feature>
<dbReference type="PRINTS" id="PR00702">
    <property type="entry name" value="ACRIFLAVINRP"/>
</dbReference>
<evidence type="ECO:0000313" key="2">
    <source>
        <dbReference type="EMBL" id="HAV91904.1"/>
    </source>
</evidence>
<keyword evidence="1" id="KW-0812">Transmembrane</keyword>
<feature type="transmembrane region" description="Helical" evidence="1">
    <location>
        <begin position="526"/>
        <end position="545"/>
    </location>
</feature>
<reference evidence="2 3" key="1">
    <citation type="journal article" date="2018" name="Nat. Biotechnol.">
        <title>A standardized bacterial taxonomy based on genome phylogeny substantially revises the tree of life.</title>
        <authorList>
            <person name="Parks D.H."/>
            <person name="Chuvochina M."/>
            <person name="Waite D.W."/>
            <person name="Rinke C."/>
            <person name="Skarshewski A."/>
            <person name="Chaumeil P.A."/>
            <person name="Hugenholtz P."/>
        </authorList>
    </citation>
    <scope>NUCLEOTIDE SEQUENCE [LARGE SCALE GENOMIC DNA]</scope>
    <source>
        <strain evidence="2">UBA9956</strain>
    </source>
</reference>
<feature type="transmembrane region" description="Helical" evidence="1">
    <location>
        <begin position="383"/>
        <end position="408"/>
    </location>
</feature>
<dbReference type="SUPFAM" id="SSF82714">
    <property type="entry name" value="Multidrug efflux transporter AcrB TolC docking domain, DN and DC subdomains"/>
    <property type="match status" value="2"/>
</dbReference>
<dbReference type="Gene3D" id="1.20.1640.10">
    <property type="entry name" value="Multidrug efflux transporter AcrB transmembrane domain"/>
    <property type="match status" value="2"/>
</dbReference>
<dbReference type="InterPro" id="IPR027463">
    <property type="entry name" value="AcrB_DN_DC_subdom"/>
</dbReference>
<feature type="transmembrane region" description="Helical" evidence="1">
    <location>
        <begin position="955"/>
        <end position="974"/>
    </location>
</feature>
<accession>A0A350H8N8</accession>
<evidence type="ECO:0000256" key="1">
    <source>
        <dbReference type="SAM" id="Phobius"/>
    </source>
</evidence>
<dbReference type="AlphaFoldDB" id="A0A350H8N8"/>
<dbReference type="PANTHER" id="PTHR32063:SF0">
    <property type="entry name" value="SWARMING MOTILITY PROTEIN SWRC"/>
    <property type="match status" value="1"/>
</dbReference>
<organism evidence="2 3">
    <name type="scientific">candidate division WOR-3 bacterium</name>
    <dbReference type="NCBI Taxonomy" id="2052148"/>
    <lineage>
        <taxon>Bacteria</taxon>
        <taxon>Bacteria division WOR-3</taxon>
    </lineage>
</organism>
<dbReference type="EMBL" id="DMZY01000057">
    <property type="protein sequence ID" value="HAV91904.1"/>
    <property type="molecule type" value="Genomic_DNA"/>
</dbReference>
<feature type="transmembrane region" description="Helical" evidence="1">
    <location>
        <begin position="9"/>
        <end position="27"/>
    </location>
</feature>
<dbReference type="Gene3D" id="3.30.70.1320">
    <property type="entry name" value="Multidrug efflux transporter AcrB pore domain like"/>
    <property type="match status" value="1"/>
</dbReference>
<feature type="transmembrane region" description="Helical" evidence="1">
    <location>
        <begin position="857"/>
        <end position="876"/>
    </location>
</feature>
<feature type="transmembrane region" description="Helical" evidence="1">
    <location>
        <begin position="328"/>
        <end position="350"/>
    </location>
</feature>
<dbReference type="SUPFAM" id="SSF82693">
    <property type="entry name" value="Multidrug efflux transporter AcrB pore domain, PN1, PN2, PC1 and PC2 subdomains"/>
    <property type="match status" value="2"/>
</dbReference>
<feature type="transmembrane region" description="Helical" evidence="1">
    <location>
        <begin position="429"/>
        <end position="449"/>
    </location>
</feature>
<dbReference type="SUPFAM" id="SSF82866">
    <property type="entry name" value="Multidrug efflux transporter AcrB transmembrane domain"/>
    <property type="match status" value="2"/>
</dbReference>
<feature type="transmembrane region" description="Helical" evidence="1">
    <location>
        <begin position="357"/>
        <end position="377"/>
    </location>
</feature>
<dbReference type="Proteomes" id="UP000264062">
    <property type="component" value="Unassembled WGS sequence"/>
</dbReference>
<dbReference type="GO" id="GO:0042910">
    <property type="term" value="F:xenobiotic transmembrane transporter activity"/>
    <property type="evidence" value="ECO:0007669"/>
    <property type="project" value="TreeGrafter"/>
</dbReference>
<dbReference type="PANTHER" id="PTHR32063">
    <property type="match status" value="1"/>
</dbReference>